<protein>
    <submittedName>
        <fullName evidence="1">Uncharacterized protein</fullName>
    </submittedName>
</protein>
<dbReference type="EMBL" id="DOZN01000001">
    <property type="protein sequence ID" value="HCC41848.1"/>
    <property type="molecule type" value="Genomic_DNA"/>
</dbReference>
<sequence length="592" mass="62380">MFYYGLFLYLFPGFGGEKIMKKLIVGIVTAITGLTILASPVFASSTVIYNNGLTEPLPGNVGSEGPEAYAFNELGGQVQFIGTERLNPTVTVMMSSWACESGHWNTGDCVTTPGLTYSMPITLNVYDVEADNSPGTQIKTVTQTFDMPYRPSADLVNCTGGKWFNEATQACFNGKAFPISFDLTGLTLPDKAIISVSYNTTHYGYSPIGEAAVCFGTAQGCFYDSLNIGLGDSPSPGTIPLPGNVYEAIGTGTLGLVTSALTDGLQPTVKVEASSPVTSATIHIFKYVDGVQATTQSVGSVSFPMFTSTYNAPFTLAPGGWTDGDGDYEASTSAITLPASYSAEEVLTTPLVGESCDGTHQYELVGYSTGDTLESAVGATKTTAHPNFTVLEGDKYVIVWNHTCTPAQTLKVHVLKYLDGIIATAPLARDYLFPMTATWKTANLDGGVSTSGNYVLGNSYGGAGNLYGADTSIMNAPADYSTSEITGSTSNVLPVGAQCALGKFRLVGYKSSSTSFTDAWASSLAPSAVFDGLTSDKFVIVANESCVAPETVDACKKDGWKLFNTPKFKNQGDCVSYVQSNPNASGNKKDNL</sequence>
<gene>
    <name evidence="1" type="ORF">DEP93_00025</name>
</gene>
<name>A0A3D0ZQ78_UNCKA</name>
<comment type="caution">
    <text evidence="1">The sequence shown here is derived from an EMBL/GenBank/DDBJ whole genome shotgun (WGS) entry which is preliminary data.</text>
</comment>
<proteinExistence type="predicted"/>
<accession>A0A3D0ZQ78</accession>
<dbReference type="Proteomes" id="UP000263336">
    <property type="component" value="Unassembled WGS sequence"/>
</dbReference>
<evidence type="ECO:0000313" key="2">
    <source>
        <dbReference type="Proteomes" id="UP000263336"/>
    </source>
</evidence>
<dbReference type="AlphaFoldDB" id="A0A3D0ZQ78"/>
<evidence type="ECO:0000313" key="1">
    <source>
        <dbReference type="EMBL" id="HCC41848.1"/>
    </source>
</evidence>
<reference evidence="1 2" key="1">
    <citation type="journal article" date="2018" name="Nat. Biotechnol.">
        <title>A standardized bacterial taxonomy based on genome phylogeny substantially revises the tree of life.</title>
        <authorList>
            <person name="Parks D.H."/>
            <person name="Chuvochina M."/>
            <person name="Waite D.W."/>
            <person name="Rinke C."/>
            <person name="Skarshewski A."/>
            <person name="Chaumeil P.A."/>
            <person name="Hugenholtz P."/>
        </authorList>
    </citation>
    <scope>NUCLEOTIDE SEQUENCE [LARGE SCALE GENOMIC DNA]</scope>
    <source>
        <strain evidence="1">UBA11701</strain>
    </source>
</reference>
<organism evidence="1 2">
    <name type="scientific">candidate division WWE3 bacterium</name>
    <dbReference type="NCBI Taxonomy" id="2053526"/>
    <lineage>
        <taxon>Bacteria</taxon>
        <taxon>Katanobacteria</taxon>
    </lineage>
</organism>